<dbReference type="Proteomes" id="UP000183144">
    <property type="component" value="Unassembled WGS sequence"/>
</dbReference>
<gene>
    <name evidence="2" type="ORF">AUJ59_03865</name>
</gene>
<accession>A0A1J4RN41</accession>
<keyword evidence="1" id="KW-1133">Transmembrane helix</keyword>
<organism evidence="2 3">
    <name type="scientific">Candidatus Beckwithbacteria bacterium CG1_02_47_37</name>
    <dbReference type="NCBI Taxonomy" id="1805034"/>
    <lineage>
        <taxon>Bacteria</taxon>
        <taxon>Candidatus Beckwithiibacteriota</taxon>
    </lineage>
</organism>
<reference evidence="2 3" key="1">
    <citation type="journal article" date="2016" name="Environ. Microbiol.">
        <title>Genomic resolution of a cold subsurface aquifer community provides metabolic insights for novel microbes adapted to high CO concentrations.</title>
        <authorList>
            <person name="Probst A.J."/>
            <person name="Castelle C.J."/>
            <person name="Singh A."/>
            <person name="Brown C.T."/>
            <person name="Anantharaman K."/>
            <person name="Sharon I."/>
            <person name="Hug L.A."/>
            <person name="Burstein D."/>
            <person name="Emerson J.B."/>
            <person name="Thomas B.C."/>
            <person name="Banfield J.F."/>
        </authorList>
    </citation>
    <scope>NUCLEOTIDE SEQUENCE [LARGE SCALE GENOMIC DNA]</scope>
    <source>
        <strain evidence="2">CG1_02_47_37</strain>
    </source>
</reference>
<dbReference type="EMBL" id="MNUI01000071">
    <property type="protein sequence ID" value="OIN88472.1"/>
    <property type="molecule type" value="Genomic_DNA"/>
</dbReference>
<evidence type="ECO:0000313" key="2">
    <source>
        <dbReference type="EMBL" id="OIN88472.1"/>
    </source>
</evidence>
<name>A0A1J4RN41_9BACT</name>
<protein>
    <submittedName>
        <fullName evidence="2">Uncharacterized protein</fullName>
    </submittedName>
</protein>
<dbReference type="STRING" id="1805034.AUJ59_03865"/>
<dbReference type="AlphaFoldDB" id="A0A1J4RN41"/>
<evidence type="ECO:0000313" key="3">
    <source>
        <dbReference type="Proteomes" id="UP000183144"/>
    </source>
</evidence>
<comment type="caution">
    <text evidence="2">The sequence shown here is derived from an EMBL/GenBank/DDBJ whole genome shotgun (WGS) entry which is preliminary data.</text>
</comment>
<feature type="transmembrane region" description="Helical" evidence="1">
    <location>
        <begin position="12"/>
        <end position="29"/>
    </location>
</feature>
<proteinExistence type="predicted"/>
<evidence type="ECO:0000256" key="1">
    <source>
        <dbReference type="SAM" id="Phobius"/>
    </source>
</evidence>
<sequence>MALIVSLSALNSHWAAFVFTLPLPLYFLISSIKQRAKNRLWYSAYADQLNQTLFSDRFSLARFLLQPNPAFRFSLILLVFSLWLSS</sequence>
<keyword evidence="1" id="KW-0472">Membrane</keyword>
<keyword evidence="1" id="KW-0812">Transmembrane</keyword>